<evidence type="ECO:0000256" key="3">
    <source>
        <dbReference type="ARBA" id="ARBA00023163"/>
    </source>
</evidence>
<dbReference type="Gene3D" id="1.10.357.10">
    <property type="entry name" value="Tetracycline Repressor, domain 2"/>
    <property type="match status" value="1"/>
</dbReference>
<evidence type="ECO:0000256" key="2">
    <source>
        <dbReference type="ARBA" id="ARBA00023125"/>
    </source>
</evidence>
<dbReference type="GO" id="GO:0000976">
    <property type="term" value="F:transcription cis-regulatory region binding"/>
    <property type="evidence" value="ECO:0007669"/>
    <property type="project" value="TreeGrafter"/>
</dbReference>
<dbReference type="AlphaFoldDB" id="A0A2W5F3U2"/>
<dbReference type="GO" id="GO:0003700">
    <property type="term" value="F:DNA-binding transcription factor activity"/>
    <property type="evidence" value="ECO:0007669"/>
    <property type="project" value="TreeGrafter"/>
</dbReference>
<evidence type="ECO:0000313" key="5">
    <source>
        <dbReference type="Proteomes" id="UP000249198"/>
    </source>
</evidence>
<reference evidence="4 5" key="1">
    <citation type="submission" date="2017-08" db="EMBL/GenBank/DDBJ databases">
        <title>Infants hospitalized years apart are colonized by the same room-sourced microbial strains.</title>
        <authorList>
            <person name="Brooks B."/>
            <person name="Olm M.R."/>
            <person name="Firek B.A."/>
            <person name="Baker R."/>
            <person name="Thomas B.C."/>
            <person name="Morowitz M.J."/>
            <person name="Banfield J.F."/>
        </authorList>
    </citation>
    <scope>NUCLEOTIDE SEQUENCE [LARGE SCALE GENOMIC DNA]</scope>
    <source>
        <strain evidence="4">S2_009_000_R2_77</strain>
    </source>
</reference>
<dbReference type="InterPro" id="IPR009057">
    <property type="entry name" value="Homeodomain-like_sf"/>
</dbReference>
<gene>
    <name evidence="4" type="ORF">DI599_04410</name>
</gene>
<dbReference type="PANTHER" id="PTHR30055">
    <property type="entry name" value="HTH-TYPE TRANSCRIPTIONAL REGULATOR RUTR"/>
    <property type="match status" value="1"/>
</dbReference>
<organism evidence="4 5">
    <name type="scientific">Pseudomonas kuykendallii</name>
    <dbReference type="NCBI Taxonomy" id="1007099"/>
    <lineage>
        <taxon>Bacteria</taxon>
        <taxon>Pseudomonadati</taxon>
        <taxon>Pseudomonadota</taxon>
        <taxon>Gammaproteobacteria</taxon>
        <taxon>Pseudomonadales</taxon>
        <taxon>Pseudomonadaceae</taxon>
        <taxon>Pseudomonas</taxon>
    </lineage>
</organism>
<dbReference type="PANTHER" id="PTHR30055:SF234">
    <property type="entry name" value="HTH-TYPE TRANSCRIPTIONAL REGULATOR BETI"/>
    <property type="match status" value="1"/>
</dbReference>
<dbReference type="InterPro" id="IPR050109">
    <property type="entry name" value="HTH-type_TetR-like_transc_reg"/>
</dbReference>
<name>A0A2W5F3U2_9PSED</name>
<protein>
    <submittedName>
        <fullName evidence="4">Transcriptional regulator</fullName>
    </submittedName>
</protein>
<evidence type="ECO:0000256" key="1">
    <source>
        <dbReference type="ARBA" id="ARBA00023015"/>
    </source>
</evidence>
<evidence type="ECO:0000313" key="4">
    <source>
        <dbReference type="EMBL" id="PZP25862.1"/>
    </source>
</evidence>
<dbReference type="EMBL" id="QFOH01000004">
    <property type="protein sequence ID" value="PZP25862.1"/>
    <property type="molecule type" value="Genomic_DNA"/>
</dbReference>
<dbReference type="Proteomes" id="UP000249198">
    <property type="component" value="Unassembled WGS sequence"/>
</dbReference>
<dbReference type="SUPFAM" id="SSF46689">
    <property type="entry name" value="Homeodomain-like"/>
    <property type="match status" value="1"/>
</dbReference>
<keyword evidence="2" id="KW-0238">DNA-binding</keyword>
<dbReference type="InterPro" id="IPR036271">
    <property type="entry name" value="Tet_transcr_reg_TetR-rel_C_sf"/>
</dbReference>
<keyword evidence="3" id="KW-0804">Transcription</keyword>
<dbReference type="SUPFAM" id="SSF48498">
    <property type="entry name" value="Tetracyclin repressor-like, C-terminal domain"/>
    <property type="match status" value="1"/>
</dbReference>
<sequence length="184" mass="19898">MDLPTADEKLLKALAVALVDLPRGTFKDIAVAAGVSKATLNRFCGTRDNLIEMLLNHSSVVMNQIIADANLESAPPREALRDLIEGHLTHRELLAFLVFQWRPDSLDLDAGGSRWLPYSDALDAFFLRGQKEGAFRIDIAAPALAELFASVLSGLVDAERRGRVARSGLAALAAQFFLEGAGRA</sequence>
<dbReference type="RefSeq" id="WP_273229546.1">
    <property type="nucleotide sequence ID" value="NZ_QFOH01000004.1"/>
</dbReference>
<keyword evidence="1" id="KW-0805">Transcription regulation</keyword>
<accession>A0A2W5F3U2</accession>
<comment type="caution">
    <text evidence="4">The sequence shown here is derived from an EMBL/GenBank/DDBJ whole genome shotgun (WGS) entry which is preliminary data.</text>
</comment>
<proteinExistence type="predicted"/>